<dbReference type="EMBL" id="JAVREY010000231">
    <property type="protein sequence ID" value="MDT0470227.1"/>
    <property type="molecule type" value="Genomic_DNA"/>
</dbReference>
<proteinExistence type="predicted"/>
<feature type="repeat" description="WD" evidence="3">
    <location>
        <begin position="172"/>
        <end position="213"/>
    </location>
</feature>
<evidence type="ECO:0000313" key="6">
    <source>
        <dbReference type="Proteomes" id="UP001183809"/>
    </source>
</evidence>
<dbReference type="PROSITE" id="PS00678">
    <property type="entry name" value="WD_REPEATS_1"/>
    <property type="match status" value="3"/>
</dbReference>
<feature type="repeat" description="WD" evidence="3">
    <location>
        <begin position="130"/>
        <end position="171"/>
    </location>
</feature>
<dbReference type="Pfam" id="PF25168">
    <property type="entry name" value="Beta-prop_WDR36-Utp21_2nd"/>
    <property type="match status" value="1"/>
</dbReference>
<dbReference type="PANTHER" id="PTHR19848:SF8">
    <property type="entry name" value="F-BOX AND WD REPEAT DOMAIN CONTAINING 7"/>
    <property type="match status" value="1"/>
</dbReference>
<comment type="caution">
    <text evidence="5">The sequence shown here is derived from an EMBL/GenBank/DDBJ whole genome shotgun (WGS) entry which is preliminary data.</text>
</comment>
<dbReference type="InterPro" id="IPR001680">
    <property type="entry name" value="WD40_rpt"/>
</dbReference>
<dbReference type="InterPro" id="IPR015943">
    <property type="entry name" value="WD40/YVTN_repeat-like_dom_sf"/>
</dbReference>
<feature type="compositionally biased region" description="Basic and acidic residues" evidence="4">
    <location>
        <begin position="22"/>
        <end position="43"/>
    </location>
</feature>
<gene>
    <name evidence="5" type="ORF">RM764_46300</name>
</gene>
<evidence type="ECO:0000256" key="1">
    <source>
        <dbReference type="ARBA" id="ARBA00022574"/>
    </source>
</evidence>
<dbReference type="InterPro" id="IPR019775">
    <property type="entry name" value="WD40_repeat_CS"/>
</dbReference>
<dbReference type="Gene3D" id="2.130.10.10">
    <property type="entry name" value="YVTN repeat-like/Quinoprotein amine dehydrogenase"/>
    <property type="match status" value="1"/>
</dbReference>
<reference evidence="6" key="1">
    <citation type="submission" date="2023-07" db="EMBL/GenBank/DDBJ databases">
        <title>30 novel species of actinomycetes from the DSMZ collection.</title>
        <authorList>
            <person name="Nouioui I."/>
        </authorList>
    </citation>
    <scope>NUCLEOTIDE SEQUENCE [LARGE SCALE GENOMIC DNA]</scope>
    <source>
        <strain evidence="6">DSM 41699</strain>
    </source>
</reference>
<evidence type="ECO:0000256" key="2">
    <source>
        <dbReference type="ARBA" id="ARBA00022737"/>
    </source>
</evidence>
<sequence>GAAPAQQATHPQPHPTANAKHPGAERQQSHPPERPSENRESRELSKTIKTFVGVHSLTFNQHGSILASGGIEGLVGLWNVKSGKQRTNFTENQQGPVSLAFSPSGHTLAGGSEDATIRLWDIASGKQHALQTLDVMVETVAFSPDGRTLASGGDDGVVRLWDVATGQPRKSFTGSSDNVTSVAFSPDGRTLASSGGDGVVRLWDVPTGHLRDILIGHTNTVRSVAFSPDGRTLASAGDDRTIRLWPISLPDPPTSIRKICQAVHRDLAQAEQSRYLADQPASVGCASP</sequence>
<evidence type="ECO:0000256" key="4">
    <source>
        <dbReference type="SAM" id="MobiDB-lite"/>
    </source>
</evidence>
<feature type="compositionally biased region" description="Low complexity" evidence="4">
    <location>
        <begin position="1"/>
        <end position="17"/>
    </location>
</feature>
<feature type="repeat" description="WD" evidence="3">
    <location>
        <begin position="54"/>
        <end position="88"/>
    </location>
</feature>
<dbReference type="SMART" id="SM00320">
    <property type="entry name" value="WD40"/>
    <property type="match status" value="5"/>
</dbReference>
<dbReference type="SUPFAM" id="SSF50978">
    <property type="entry name" value="WD40 repeat-like"/>
    <property type="match status" value="1"/>
</dbReference>
<keyword evidence="1 3" id="KW-0853">WD repeat</keyword>
<keyword evidence="6" id="KW-1185">Reference proteome</keyword>
<keyword evidence="2" id="KW-0677">Repeat</keyword>
<name>A0ABU2UAF9_9ACTN</name>
<feature type="repeat" description="WD" evidence="3">
    <location>
        <begin position="214"/>
        <end position="245"/>
    </location>
</feature>
<dbReference type="PROSITE" id="PS50294">
    <property type="entry name" value="WD_REPEATS_REGION"/>
    <property type="match status" value="4"/>
</dbReference>
<feature type="non-terminal residue" evidence="5">
    <location>
        <position position="1"/>
    </location>
</feature>
<dbReference type="PRINTS" id="PR00320">
    <property type="entry name" value="GPROTEINBRPT"/>
</dbReference>
<dbReference type="CDD" id="cd00200">
    <property type="entry name" value="WD40"/>
    <property type="match status" value="1"/>
</dbReference>
<organism evidence="5 6">
    <name type="scientific">Streptomyces gibsoniae</name>
    <dbReference type="NCBI Taxonomy" id="3075529"/>
    <lineage>
        <taxon>Bacteria</taxon>
        <taxon>Bacillati</taxon>
        <taxon>Actinomycetota</taxon>
        <taxon>Actinomycetes</taxon>
        <taxon>Kitasatosporales</taxon>
        <taxon>Streptomycetaceae</taxon>
        <taxon>Streptomyces</taxon>
    </lineage>
</organism>
<accession>A0ABU2UAF9</accession>
<feature type="region of interest" description="Disordered" evidence="4">
    <location>
        <begin position="1"/>
        <end position="43"/>
    </location>
</feature>
<evidence type="ECO:0000256" key="3">
    <source>
        <dbReference type="PROSITE-ProRule" id="PRU00221"/>
    </source>
</evidence>
<evidence type="ECO:0000313" key="5">
    <source>
        <dbReference type="EMBL" id="MDT0470227.1"/>
    </source>
</evidence>
<dbReference type="InterPro" id="IPR020472">
    <property type="entry name" value="WD40_PAC1"/>
</dbReference>
<dbReference type="InterPro" id="IPR036322">
    <property type="entry name" value="WD40_repeat_dom_sf"/>
</dbReference>
<protein>
    <submittedName>
        <fullName evidence="5">WD40 repeat domain-containing protein</fullName>
    </submittedName>
</protein>
<dbReference type="PANTHER" id="PTHR19848">
    <property type="entry name" value="WD40 REPEAT PROTEIN"/>
    <property type="match status" value="1"/>
</dbReference>
<feature type="repeat" description="WD" evidence="3">
    <location>
        <begin position="89"/>
        <end position="130"/>
    </location>
</feature>
<dbReference type="PROSITE" id="PS50082">
    <property type="entry name" value="WD_REPEATS_2"/>
    <property type="match status" value="5"/>
</dbReference>
<dbReference type="Proteomes" id="UP001183809">
    <property type="component" value="Unassembled WGS sequence"/>
</dbReference>